<feature type="domain" description="UspA" evidence="2">
    <location>
        <begin position="6"/>
        <end position="143"/>
    </location>
</feature>
<comment type="caution">
    <text evidence="3">The sequence shown here is derived from an EMBL/GenBank/DDBJ whole genome shotgun (WGS) entry which is preliminary data.</text>
</comment>
<sequence length="290" mass="31050">MFDQGIAVGVDGSPASRVAIDWAARTAAMRNVRLLLCHVTPPAGAVLAPPLPVPEGLLEWQQRQAEEHLRDAVKLVSESVGDDLRVQTRALQGTPVPTLVEVSKEVGLMVVGARGLGALRSWVLGSVSMGLVQHARCPVAVIHDEDPLVDHPSQAPVLVGIDGSPTSELATAIAFDEASRRGVGLVALHAWRDWGIGQWPDLDWEDMKTMGEQTLSERLAGWSERYPDVEVERVVVCDNPAQHLIERSDEAQLVVVGSRGRGGFTGMLLGSVATAVVQSSRMPVIVARPA</sequence>
<protein>
    <recommendedName>
        <fullName evidence="2">UspA domain-containing protein</fullName>
    </recommendedName>
</protein>
<gene>
    <name evidence="3" type="ORF">RMCT_1452</name>
</gene>
<accession>A0A100XD91</accession>
<feature type="domain" description="UspA" evidence="2">
    <location>
        <begin position="157"/>
        <end position="288"/>
    </location>
</feature>
<reference evidence="3 4" key="1">
    <citation type="journal article" date="2016" name="Genome Announc.">
        <title>Draft Genome Sequences of Five Rapidly Growing Mycobacterium Species, M. thermoresistibile, M. fortuitum subsp. acetamidolyticum, M. canariasense, M. brisbanense, and M. novocastrense.</title>
        <authorList>
            <person name="Katahira K."/>
            <person name="Ogura Y."/>
            <person name="Gotoh Y."/>
            <person name="Hayashi T."/>
        </authorList>
    </citation>
    <scope>NUCLEOTIDE SEQUENCE [LARGE SCALE GENOMIC DNA]</scope>
    <source>
        <strain evidence="3 4">JCM6362</strain>
    </source>
</reference>
<dbReference type="RefSeq" id="WP_003924007.1">
    <property type="nucleotide sequence ID" value="NZ_BCTB01000009.1"/>
</dbReference>
<evidence type="ECO:0000256" key="1">
    <source>
        <dbReference type="ARBA" id="ARBA00008791"/>
    </source>
</evidence>
<dbReference type="GO" id="GO:0001666">
    <property type="term" value="P:response to hypoxia"/>
    <property type="evidence" value="ECO:0007669"/>
    <property type="project" value="UniProtKB-ARBA"/>
</dbReference>
<dbReference type="CDD" id="cd23944">
    <property type="entry name" value="USP_Rv2623_repeat1"/>
    <property type="match status" value="1"/>
</dbReference>
<organism evidence="3 4">
    <name type="scientific">Mycolicibacterium thermoresistibile</name>
    <name type="common">Mycobacterium thermoresistibile</name>
    <dbReference type="NCBI Taxonomy" id="1797"/>
    <lineage>
        <taxon>Bacteria</taxon>
        <taxon>Bacillati</taxon>
        <taxon>Actinomycetota</taxon>
        <taxon>Actinomycetes</taxon>
        <taxon>Mycobacteriales</taxon>
        <taxon>Mycobacteriaceae</taxon>
        <taxon>Mycolicibacterium</taxon>
    </lineage>
</organism>
<dbReference type="FunFam" id="3.40.50.620:FF:000123">
    <property type="entry name" value="Universal stress protein family"/>
    <property type="match status" value="1"/>
</dbReference>
<dbReference type="InterPro" id="IPR006015">
    <property type="entry name" value="Universal_stress_UspA"/>
</dbReference>
<name>A0A100XD91_MYCTH</name>
<dbReference type="PANTHER" id="PTHR46268:SF6">
    <property type="entry name" value="UNIVERSAL STRESS PROTEIN UP12"/>
    <property type="match status" value="1"/>
</dbReference>
<dbReference type="OMA" id="TWAVWQE"/>
<dbReference type="AlphaFoldDB" id="A0A100XD91"/>
<comment type="similarity">
    <text evidence="1">Belongs to the universal stress protein A family.</text>
</comment>
<proteinExistence type="inferred from homology"/>
<dbReference type="Proteomes" id="UP000069654">
    <property type="component" value="Unassembled WGS sequence"/>
</dbReference>
<dbReference type="InterPro" id="IPR006016">
    <property type="entry name" value="UspA"/>
</dbReference>
<evidence type="ECO:0000313" key="3">
    <source>
        <dbReference type="EMBL" id="GAT14482.1"/>
    </source>
</evidence>
<dbReference type="PANTHER" id="PTHR46268">
    <property type="entry name" value="STRESS RESPONSE PROTEIN NHAX"/>
    <property type="match status" value="1"/>
</dbReference>
<dbReference type="Pfam" id="PF00582">
    <property type="entry name" value="Usp"/>
    <property type="match status" value="2"/>
</dbReference>
<evidence type="ECO:0000259" key="2">
    <source>
        <dbReference type="Pfam" id="PF00582"/>
    </source>
</evidence>
<dbReference type="Gene3D" id="3.40.50.620">
    <property type="entry name" value="HUPs"/>
    <property type="match status" value="2"/>
</dbReference>
<dbReference type="PRINTS" id="PR01438">
    <property type="entry name" value="UNVRSLSTRESS"/>
</dbReference>
<dbReference type="SUPFAM" id="SSF52402">
    <property type="entry name" value="Adenine nucleotide alpha hydrolases-like"/>
    <property type="match status" value="2"/>
</dbReference>
<dbReference type="OrthoDB" id="3174546at2"/>
<dbReference type="STRING" id="1797.RMCT_1452"/>
<evidence type="ECO:0000313" key="4">
    <source>
        <dbReference type="Proteomes" id="UP000069654"/>
    </source>
</evidence>
<dbReference type="EMBL" id="BCTB01000009">
    <property type="protein sequence ID" value="GAT14482.1"/>
    <property type="molecule type" value="Genomic_DNA"/>
</dbReference>
<reference evidence="4" key="2">
    <citation type="submission" date="2016-02" db="EMBL/GenBank/DDBJ databases">
        <title>Draft genome sequence of five rapidly growing Mycobacterium species.</title>
        <authorList>
            <person name="Katahira K."/>
            <person name="Gotou Y."/>
            <person name="Iida K."/>
            <person name="Ogura Y."/>
            <person name="Hayashi T."/>
        </authorList>
    </citation>
    <scope>NUCLEOTIDE SEQUENCE [LARGE SCALE GENOMIC DNA]</scope>
    <source>
        <strain evidence="4">JCM6362</strain>
    </source>
</reference>
<dbReference type="InterPro" id="IPR014729">
    <property type="entry name" value="Rossmann-like_a/b/a_fold"/>
</dbReference>